<protein>
    <submittedName>
        <fullName evidence="7">Peptidyl-prolyl cis-trans isomerase</fullName>
    </submittedName>
</protein>
<dbReference type="GO" id="GO:0003755">
    <property type="term" value="F:peptidyl-prolyl cis-trans isomerase activity"/>
    <property type="evidence" value="ECO:0007669"/>
    <property type="project" value="InterPro"/>
</dbReference>
<keyword evidence="4" id="KW-0143">Chaperone</keyword>
<feature type="transmembrane region" description="Helical" evidence="5">
    <location>
        <begin position="15"/>
        <end position="33"/>
    </location>
</feature>
<comment type="caution">
    <text evidence="7">The sequence shown here is derived from an EMBL/GenBank/DDBJ whole genome shotgun (WGS) entry which is preliminary data.</text>
</comment>
<dbReference type="InterPro" id="IPR000297">
    <property type="entry name" value="PPIase_PpiC"/>
</dbReference>
<evidence type="ECO:0000256" key="2">
    <source>
        <dbReference type="ARBA" id="ARBA00022475"/>
    </source>
</evidence>
<dbReference type="Pfam" id="PF13145">
    <property type="entry name" value="Rotamase_2"/>
    <property type="match status" value="1"/>
</dbReference>
<evidence type="ECO:0000313" key="8">
    <source>
        <dbReference type="Proteomes" id="UP000525652"/>
    </source>
</evidence>
<keyword evidence="8" id="KW-1185">Reference proteome</keyword>
<dbReference type="AlphaFoldDB" id="A0A7X1E5G7"/>
<proteinExistence type="predicted"/>
<dbReference type="PANTHER" id="PTHR47529">
    <property type="entry name" value="PEPTIDYL-PROLYL CIS-TRANS ISOMERASE D"/>
    <property type="match status" value="1"/>
</dbReference>
<evidence type="ECO:0000256" key="4">
    <source>
        <dbReference type="ARBA" id="ARBA00023186"/>
    </source>
</evidence>
<dbReference type="Proteomes" id="UP000525652">
    <property type="component" value="Unassembled WGS sequence"/>
</dbReference>
<dbReference type="PANTHER" id="PTHR47529:SF1">
    <property type="entry name" value="PERIPLASMIC CHAPERONE PPID"/>
    <property type="match status" value="1"/>
</dbReference>
<evidence type="ECO:0000259" key="6">
    <source>
        <dbReference type="Pfam" id="PF13145"/>
    </source>
</evidence>
<feature type="domain" description="PpiC" evidence="6">
    <location>
        <begin position="253"/>
        <end position="403"/>
    </location>
</feature>
<dbReference type="InterPro" id="IPR052029">
    <property type="entry name" value="PpiD_chaperone"/>
</dbReference>
<dbReference type="GO" id="GO:0005886">
    <property type="term" value="C:plasma membrane"/>
    <property type="evidence" value="ECO:0007669"/>
    <property type="project" value="UniProtKB-SubCell"/>
</dbReference>
<evidence type="ECO:0000313" key="7">
    <source>
        <dbReference type="EMBL" id="MBC2603018.1"/>
    </source>
</evidence>
<keyword evidence="5" id="KW-0812">Transmembrane</keyword>
<gene>
    <name evidence="7" type="ORF">H5P30_14645</name>
</gene>
<keyword evidence="2" id="KW-1003">Cell membrane</keyword>
<sequence>MISWIQNALEKKGRVIFIILLAVVIVSFVFVIGETPGCVSKEPGAQTQKFYGYSLNAEADSRSNDMVREVIISSIVNRGQQPQNEQMLTQEFLSRIALLHLADEAKIPEPNQAAFINYLSTVPFFQDSNGNFDPNRVTSFLDMTQLSRQFDEATINRALSNDYRIQQLMLSISPPGFTLPFEIEEQARRGAATYDLSVAVLKESDLDFSVDPTEEELQDFYTQRVEAYRTPESRSLSIIRFSPEAFTSEVADPTDAELQQYFSQNRTNYLNEDAKDPADALPQLDAVRDQVVADWKEQQATTLARQASEDFVYALFDQEISEGTPEFENMLSSYSVELETLPPMVGNVPPADSDLPQSAFGEAARLDEIRYFSDPIETENEIVVVILTDVTPSLIPDFQSVREEVLANFTEQSKQENLVSQGEEIRTQLSDMIAEGQSFEKAASSLNLTVENFESVGWENMTEGLPNSAIRRAETLPENEVSSMVVTEEGGNFLFVQSRGAPQFGPDSEEYQRTQNILGQSTARLFMSSFVGDLIQAGSTGAQSGGQ</sequence>
<evidence type="ECO:0000256" key="5">
    <source>
        <dbReference type="SAM" id="Phobius"/>
    </source>
</evidence>
<name>A0A7X1E5G7_9BACT</name>
<keyword evidence="3 5" id="KW-0472">Membrane</keyword>
<evidence type="ECO:0000256" key="1">
    <source>
        <dbReference type="ARBA" id="ARBA00004236"/>
    </source>
</evidence>
<dbReference type="RefSeq" id="WP_185693662.1">
    <property type="nucleotide sequence ID" value="NZ_JACHVA010000116.1"/>
</dbReference>
<reference evidence="7 8" key="1">
    <citation type="submission" date="2020-07" db="EMBL/GenBank/DDBJ databases">
        <authorList>
            <person name="Feng X."/>
        </authorList>
    </citation>
    <scope>NUCLEOTIDE SEQUENCE [LARGE SCALE GENOMIC DNA]</scope>
    <source>
        <strain evidence="7 8">JCM14086</strain>
    </source>
</reference>
<dbReference type="EMBL" id="JACHVA010000116">
    <property type="protein sequence ID" value="MBC2603018.1"/>
    <property type="molecule type" value="Genomic_DNA"/>
</dbReference>
<evidence type="ECO:0000256" key="3">
    <source>
        <dbReference type="ARBA" id="ARBA00023136"/>
    </source>
</evidence>
<comment type="subcellular location">
    <subcellularLocation>
        <location evidence="1">Cell membrane</location>
    </subcellularLocation>
</comment>
<accession>A0A7X1E5G7</accession>
<keyword evidence="5" id="KW-1133">Transmembrane helix</keyword>
<organism evidence="7 8">
    <name type="scientific">Puniceicoccus vermicola</name>
    <dbReference type="NCBI Taxonomy" id="388746"/>
    <lineage>
        <taxon>Bacteria</taxon>
        <taxon>Pseudomonadati</taxon>
        <taxon>Verrucomicrobiota</taxon>
        <taxon>Opitutia</taxon>
        <taxon>Puniceicoccales</taxon>
        <taxon>Puniceicoccaceae</taxon>
        <taxon>Puniceicoccus</taxon>
    </lineage>
</organism>
<keyword evidence="7" id="KW-0413">Isomerase</keyword>